<keyword evidence="7 10" id="KW-0283">Flagellar rotation</keyword>
<keyword evidence="5 10" id="KW-0145">Chemotaxis</keyword>
<keyword evidence="8 10" id="KW-1133">Transmembrane helix</keyword>
<evidence type="ECO:0000256" key="4">
    <source>
        <dbReference type="ARBA" id="ARBA00022475"/>
    </source>
</evidence>
<feature type="transmembrane region" description="Helical" evidence="10">
    <location>
        <begin position="24"/>
        <end position="43"/>
    </location>
</feature>
<keyword evidence="11" id="KW-0966">Cell projection</keyword>
<protein>
    <recommendedName>
        <fullName evidence="10">Flagellar protein FliL</fullName>
    </recommendedName>
</protein>
<organism evidence="11 12">
    <name type="scientific">Nocardioides flavescens</name>
    <dbReference type="NCBI Taxonomy" id="2691959"/>
    <lineage>
        <taxon>Bacteria</taxon>
        <taxon>Bacillati</taxon>
        <taxon>Actinomycetota</taxon>
        <taxon>Actinomycetes</taxon>
        <taxon>Propionibacteriales</taxon>
        <taxon>Nocardioidaceae</taxon>
        <taxon>Nocardioides</taxon>
    </lineage>
</organism>
<keyword evidence="6 10" id="KW-0812">Transmembrane</keyword>
<evidence type="ECO:0000256" key="10">
    <source>
        <dbReference type="RuleBase" id="RU364125"/>
    </source>
</evidence>
<accession>A0A6L7EX83</accession>
<comment type="similarity">
    <text evidence="3 10">Belongs to the FliL family.</text>
</comment>
<evidence type="ECO:0000256" key="7">
    <source>
        <dbReference type="ARBA" id="ARBA00022779"/>
    </source>
</evidence>
<keyword evidence="11" id="KW-0282">Flagellum</keyword>
<reference evidence="11 12" key="1">
    <citation type="submission" date="2019-12" db="EMBL/GenBank/DDBJ databases">
        <authorList>
            <person name="Kun Z."/>
        </authorList>
    </citation>
    <scope>NUCLEOTIDE SEQUENCE [LARGE SCALE GENOMIC DNA]</scope>
    <source>
        <strain evidence="11 12">YIM 123512</strain>
    </source>
</reference>
<comment type="caution">
    <text evidence="11">The sequence shown here is derived from an EMBL/GenBank/DDBJ whole genome shotgun (WGS) entry which is preliminary data.</text>
</comment>
<dbReference type="PANTHER" id="PTHR35091:SF2">
    <property type="entry name" value="FLAGELLAR PROTEIN FLIL"/>
    <property type="match status" value="1"/>
</dbReference>
<dbReference type="GO" id="GO:0009425">
    <property type="term" value="C:bacterial-type flagellum basal body"/>
    <property type="evidence" value="ECO:0007669"/>
    <property type="project" value="InterPro"/>
</dbReference>
<dbReference type="RefSeq" id="WP_160873973.1">
    <property type="nucleotide sequence ID" value="NZ_WUEK01000001.1"/>
</dbReference>
<keyword evidence="4 10" id="KW-1003">Cell membrane</keyword>
<dbReference type="PANTHER" id="PTHR35091">
    <property type="entry name" value="FLAGELLAR PROTEIN FLIL"/>
    <property type="match status" value="1"/>
</dbReference>
<dbReference type="Proteomes" id="UP000473325">
    <property type="component" value="Unassembled WGS sequence"/>
</dbReference>
<proteinExistence type="inferred from homology"/>
<dbReference type="EMBL" id="WUEK01000001">
    <property type="protein sequence ID" value="MXG87962.1"/>
    <property type="molecule type" value="Genomic_DNA"/>
</dbReference>
<dbReference type="GO" id="GO:0005886">
    <property type="term" value="C:plasma membrane"/>
    <property type="evidence" value="ECO:0007669"/>
    <property type="project" value="UniProtKB-SubCell"/>
</dbReference>
<evidence type="ECO:0000256" key="8">
    <source>
        <dbReference type="ARBA" id="ARBA00022989"/>
    </source>
</evidence>
<comment type="subcellular location">
    <subcellularLocation>
        <location evidence="2">Cell membrane</location>
        <topology evidence="2">Single-pass membrane protein</topology>
    </subcellularLocation>
</comment>
<dbReference type="InterPro" id="IPR005503">
    <property type="entry name" value="FliL"/>
</dbReference>
<dbReference type="GO" id="GO:0006935">
    <property type="term" value="P:chemotaxis"/>
    <property type="evidence" value="ECO:0007669"/>
    <property type="project" value="UniProtKB-KW"/>
</dbReference>
<evidence type="ECO:0000313" key="11">
    <source>
        <dbReference type="EMBL" id="MXG87962.1"/>
    </source>
</evidence>
<evidence type="ECO:0000256" key="2">
    <source>
        <dbReference type="ARBA" id="ARBA00004162"/>
    </source>
</evidence>
<evidence type="ECO:0000256" key="3">
    <source>
        <dbReference type="ARBA" id="ARBA00008281"/>
    </source>
</evidence>
<dbReference type="Pfam" id="PF03748">
    <property type="entry name" value="FliL"/>
    <property type="match status" value="1"/>
</dbReference>
<dbReference type="GO" id="GO:0071978">
    <property type="term" value="P:bacterial-type flagellum-dependent swarming motility"/>
    <property type="evidence" value="ECO:0007669"/>
    <property type="project" value="TreeGrafter"/>
</dbReference>
<gene>
    <name evidence="11" type="ORF">GRQ65_00170</name>
</gene>
<evidence type="ECO:0000256" key="6">
    <source>
        <dbReference type="ARBA" id="ARBA00022692"/>
    </source>
</evidence>
<name>A0A6L7EX83_9ACTN</name>
<keyword evidence="11" id="KW-0969">Cilium</keyword>
<comment type="function">
    <text evidence="1 10">Controls the rotational direction of flagella during chemotaxis.</text>
</comment>
<sequence length="146" mass="15907">MSKTKAKAKADEEDEAPAGGKKKLIIIVLVVVLVAAAAWWFLLRTPADAKAEPKPGEVIALEPIQVNLADGHYLSIGIALQEVEGGHGADGSKALDAVIGLYSGRDVNELVKPEVREELKKELKKEIDHLYHHEVMDVYLTSFVTQ</sequence>
<evidence type="ECO:0000256" key="5">
    <source>
        <dbReference type="ARBA" id="ARBA00022500"/>
    </source>
</evidence>
<keyword evidence="9 10" id="KW-0472">Membrane</keyword>
<dbReference type="AlphaFoldDB" id="A0A6L7EX83"/>
<evidence type="ECO:0000313" key="12">
    <source>
        <dbReference type="Proteomes" id="UP000473325"/>
    </source>
</evidence>
<evidence type="ECO:0000256" key="1">
    <source>
        <dbReference type="ARBA" id="ARBA00002254"/>
    </source>
</evidence>
<evidence type="ECO:0000256" key="9">
    <source>
        <dbReference type="ARBA" id="ARBA00023136"/>
    </source>
</evidence>
<keyword evidence="12" id="KW-1185">Reference proteome</keyword>